<dbReference type="InterPro" id="IPR020845">
    <property type="entry name" value="AMP-binding_CS"/>
</dbReference>
<dbReference type="Pfam" id="PF00501">
    <property type="entry name" value="AMP-binding"/>
    <property type="match status" value="1"/>
</dbReference>
<dbReference type="SUPFAM" id="SSF56801">
    <property type="entry name" value="Acetyl-CoA synthetase-like"/>
    <property type="match status" value="1"/>
</dbReference>
<evidence type="ECO:0000256" key="2">
    <source>
        <dbReference type="ARBA" id="ARBA00022598"/>
    </source>
</evidence>
<feature type="region of interest" description="Disordered" evidence="5">
    <location>
        <begin position="397"/>
        <end position="418"/>
    </location>
</feature>
<dbReference type="Gene3D" id="3.90.1150.10">
    <property type="entry name" value="Aspartate Aminotransferase, domain 1"/>
    <property type="match status" value="1"/>
</dbReference>
<comment type="similarity">
    <text evidence="1">Belongs to the ATP-dependent AMP-binding enzyme family.</text>
</comment>
<reference evidence="7 8" key="1">
    <citation type="journal article" date="2013" name="Mar. Genomics">
        <title>Expression of sulfatases in Rhodopirellula baltica and the diversity of sulfatases in the genus Rhodopirellula.</title>
        <authorList>
            <person name="Wegner C.E."/>
            <person name="Richter-Heitmann T."/>
            <person name="Klindworth A."/>
            <person name="Klockow C."/>
            <person name="Richter M."/>
            <person name="Achstetter T."/>
            <person name="Glockner F.O."/>
            <person name="Harder J."/>
        </authorList>
    </citation>
    <scope>NUCLEOTIDE SEQUENCE [LARGE SCALE GENOMIC DNA]</scope>
    <source>
        <strain evidence="7 8">WH47</strain>
    </source>
</reference>
<feature type="region of interest" description="Disordered" evidence="5">
    <location>
        <begin position="755"/>
        <end position="784"/>
    </location>
</feature>
<dbReference type="EMBL" id="AFAR01000056">
    <property type="protein sequence ID" value="EGF29037.1"/>
    <property type="molecule type" value="Genomic_DNA"/>
</dbReference>
<dbReference type="GO" id="GO:0005886">
    <property type="term" value="C:plasma membrane"/>
    <property type="evidence" value="ECO:0007669"/>
    <property type="project" value="TreeGrafter"/>
</dbReference>
<dbReference type="InterPro" id="IPR015421">
    <property type="entry name" value="PyrdxlP-dep_Trfase_major"/>
</dbReference>
<dbReference type="SUPFAM" id="SSF47336">
    <property type="entry name" value="ACP-like"/>
    <property type="match status" value="1"/>
</dbReference>
<dbReference type="InterPro" id="IPR045851">
    <property type="entry name" value="AMP-bd_C_sf"/>
</dbReference>
<dbReference type="GO" id="GO:0070566">
    <property type="term" value="F:adenylyltransferase activity"/>
    <property type="evidence" value="ECO:0007669"/>
    <property type="project" value="TreeGrafter"/>
</dbReference>
<evidence type="ECO:0000256" key="5">
    <source>
        <dbReference type="SAM" id="MobiDB-lite"/>
    </source>
</evidence>
<dbReference type="Gene3D" id="1.10.1200.10">
    <property type="entry name" value="ACP-like"/>
    <property type="match status" value="1"/>
</dbReference>
<dbReference type="InterPro" id="IPR004839">
    <property type="entry name" value="Aminotransferase_I/II_large"/>
</dbReference>
<dbReference type="Gene3D" id="3.30.300.30">
    <property type="match status" value="1"/>
</dbReference>
<keyword evidence="4" id="KW-0443">Lipid metabolism</keyword>
<organism evidence="7 8">
    <name type="scientific">Rhodopirellula baltica WH47</name>
    <dbReference type="NCBI Taxonomy" id="991778"/>
    <lineage>
        <taxon>Bacteria</taxon>
        <taxon>Pseudomonadati</taxon>
        <taxon>Planctomycetota</taxon>
        <taxon>Planctomycetia</taxon>
        <taxon>Pirellulales</taxon>
        <taxon>Pirellulaceae</taxon>
        <taxon>Rhodopirellula</taxon>
    </lineage>
</organism>
<dbReference type="GO" id="GO:0016874">
    <property type="term" value="F:ligase activity"/>
    <property type="evidence" value="ECO:0007669"/>
    <property type="project" value="UniProtKB-KW"/>
</dbReference>
<dbReference type="PROSITE" id="PS00455">
    <property type="entry name" value="AMP_BINDING"/>
    <property type="match status" value="1"/>
</dbReference>
<dbReference type="PANTHER" id="PTHR22754:SF32">
    <property type="entry name" value="DISCO-INTERACTING PROTEIN 2"/>
    <property type="match status" value="1"/>
</dbReference>
<evidence type="ECO:0000259" key="6">
    <source>
        <dbReference type="PROSITE" id="PS50075"/>
    </source>
</evidence>
<dbReference type="PANTHER" id="PTHR22754">
    <property type="entry name" value="DISCO-INTERACTING PROTEIN 2 DIP2 -RELATED"/>
    <property type="match status" value="1"/>
</dbReference>
<dbReference type="Pfam" id="PF23024">
    <property type="entry name" value="AMP-dom_DIP2-like"/>
    <property type="match status" value="1"/>
</dbReference>
<dbReference type="InterPro" id="IPR015424">
    <property type="entry name" value="PyrdxlP-dep_Trfase"/>
</dbReference>
<dbReference type="Pfam" id="PF00550">
    <property type="entry name" value="PP-binding"/>
    <property type="match status" value="1"/>
</dbReference>
<dbReference type="SUPFAM" id="SSF53383">
    <property type="entry name" value="PLP-dependent transferases"/>
    <property type="match status" value="1"/>
</dbReference>
<dbReference type="CDD" id="cd05931">
    <property type="entry name" value="FAAL"/>
    <property type="match status" value="1"/>
</dbReference>
<comment type="caution">
    <text evidence="7">The sequence shown here is derived from an EMBL/GenBank/DDBJ whole genome shotgun (WGS) entry which is preliminary data.</text>
</comment>
<keyword evidence="3" id="KW-0276">Fatty acid metabolism</keyword>
<dbReference type="InterPro" id="IPR036736">
    <property type="entry name" value="ACP-like_sf"/>
</dbReference>
<dbReference type="FunFam" id="3.40.50.12780:FF:000013">
    <property type="entry name" value="Long-chain-fatty-acid--AMP ligase FadD32"/>
    <property type="match status" value="1"/>
</dbReference>
<dbReference type="AlphaFoldDB" id="F2AMS0"/>
<gene>
    <name evidence="7" type="ORF">RBWH47_02552</name>
</gene>
<evidence type="ECO:0000313" key="7">
    <source>
        <dbReference type="EMBL" id="EGF29037.1"/>
    </source>
</evidence>
<name>F2AMS0_RHOBT</name>
<feature type="domain" description="Carrier" evidence="6">
    <location>
        <begin position="663"/>
        <end position="741"/>
    </location>
</feature>
<evidence type="ECO:0000256" key="4">
    <source>
        <dbReference type="ARBA" id="ARBA00023098"/>
    </source>
</evidence>
<feature type="compositionally biased region" description="Polar residues" evidence="5">
    <location>
        <begin position="768"/>
        <end position="779"/>
    </location>
</feature>
<dbReference type="PROSITE" id="PS50075">
    <property type="entry name" value="CARRIER"/>
    <property type="match status" value="1"/>
</dbReference>
<dbReference type="InterPro" id="IPR040097">
    <property type="entry name" value="FAAL/FAAC"/>
</dbReference>
<dbReference type="InterPro" id="IPR025110">
    <property type="entry name" value="AMP-bd_C"/>
</dbReference>
<keyword evidence="2" id="KW-0436">Ligase</keyword>
<protein>
    <submittedName>
        <fullName evidence="7">Beta-ketoacyl synthase</fullName>
    </submittedName>
</protein>
<dbReference type="GO" id="GO:0071766">
    <property type="term" value="P:Actinobacterium-type cell wall biogenesis"/>
    <property type="evidence" value="ECO:0007669"/>
    <property type="project" value="UniProtKB-ARBA"/>
</dbReference>
<proteinExistence type="inferred from homology"/>
<dbReference type="RefSeq" id="WP_007324937.1">
    <property type="nucleotide sequence ID" value="NZ_AFAR01000056.1"/>
</dbReference>
<evidence type="ECO:0000256" key="3">
    <source>
        <dbReference type="ARBA" id="ARBA00022832"/>
    </source>
</evidence>
<evidence type="ECO:0000256" key="1">
    <source>
        <dbReference type="ARBA" id="ARBA00006432"/>
    </source>
</evidence>
<dbReference type="InterPro" id="IPR015422">
    <property type="entry name" value="PyrdxlP-dep_Trfase_small"/>
</dbReference>
<dbReference type="CDD" id="cd06454">
    <property type="entry name" value="KBL_like"/>
    <property type="match status" value="1"/>
</dbReference>
<dbReference type="InterPro" id="IPR000873">
    <property type="entry name" value="AMP-dep_synth/lig_dom"/>
</dbReference>
<sequence length="1204" mass="131279">MTGHGASKITVKRERDCSATASLQQVESVDLQQYFKNETPPHDHFVSVLRHWVQVRPDAPAFTFTDGEGSDQTLSYAELWEEVRGLAGYLQGRCGIRAGDRVLLLYPPGLDFVIGLFATHAAGAIAVPAYPPRRNRKASRIRSIVVDADARWALSTSSVVDQLSGNELHEDLVGVQLLGTDLPTKRDATHWRCPKLRSEALGVLQYTSGSTGSPKGVMLTQANLIANSELILHGFEPESTIIGASWLPTYHDMGLVGGVLMPMFVGRHNILMSPMAFLQRPSRWLQTIARHQVTISGGPNFAYQLCVDKIRDEELEGVDLSSWEIAFNGAEPVRSSTLDAFSKRFEKYGFRHSSHLPCYGMAETTLIVTGGPISPRPVLQQFDGPALDEKAVRPAVEVPADLAKQSDDDDDSRTSSARATRELVGCGRVLPGERVLIVDPDTRQTLPSDAIGEIWVQSPSVGRGYWQRREQSAKTFAAMTSEGEGPFLRTGDLGFLYGGQLYVSGRLKDMIIVRGVNRYPQDIEATVEHASDVVQAGSVAAFAMNADSDETETGREKLIIVAETVRKRDLDWDDHLQSIRRAVTEEHDLPPDAIYLVRNSSVPKTSSGKIQRHACLHAVRDKELKVIAQWIRGEESSLHNAGLAGETMMKAAAASDASGLDSVADPVVAEAIVSHVRAIAGERAGSINPETNIVLDLGLDSLERLEIARNLERTFGGRFPEQVLDEIETIGQIATAVERYLPAGALGRAEQFLAGRGDTQRDGDDDLVNTNANGRSSTDGEGPLARVMQTPQVEPEDDVTQFAEYRRLKSTMRQMQLTGVPNPYFTVHDCVVGDKTIVDGKSLISFASYNYLGLSGHPEVSKAAADAITKYGTSVSASRLVSGEKPIHGELERKIAKWVGVDNSITMVGGHSTNETTIGHLVGPGDLILHDALSHNSIVQGALLSGAKRRPFPHNDYEALDKMLTALRGQYRRTLIIIEGVYSMDGDFADVPKFVEVKKRHRAMLMVDEAHSFGTMGATGHGIAEHFGFDARDVDIWMGTLSKSASSCGGYIAGSEALVELLRYTAPGFVFSVGMPPGQVAAAIASLEVLEREPQRVERLRHNSELFLNLSREAGLDTGDSGGTPVVPVITGNSLVALRLSNRLKKDGINVQPILYPAVDESAARLRFFITSEHSEEQIRFTVERTAHHYNDLCDTPAKLRGTA</sequence>
<dbReference type="GO" id="GO:0006633">
    <property type="term" value="P:fatty acid biosynthetic process"/>
    <property type="evidence" value="ECO:0007669"/>
    <property type="project" value="TreeGrafter"/>
</dbReference>
<dbReference type="Proteomes" id="UP000006222">
    <property type="component" value="Unassembled WGS sequence"/>
</dbReference>
<dbReference type="InterPro" id="IPR009081">
    <property type="entry name" value="PP-bd_ACP"/>
</dbReference>
<dbReference type="Pfam" id="PF00155">
    <property type="entry name" value="Aminotran_1_2"/>
    <property type="match status" value="1"/>
</dbReference>
<dbReference type="Gene3D" id="3.40.640.10">
    <property type="entry name" value="Type I PLP-dependent aspartate aminotransferase-like (Major domain)"/>
    <property type="match status" value="1"/>
</dbReference>
<evidence type="ECO:0000313" key="8">
    <source>
        <dbReference type="Proteomes" id="UP000006222"/>
    </source>
</evidence>
<dbReference type="Gene3D" id="3.40.50.12780">
    <property type="entry name" value="N-terminal domain of ligase-like"/>
    <property type="match status" value="1"/>
</dbReference>
<accession>F2AMS0</accession>
<dbReference type="GO" id="GO:0030170">
    <property type="term" value="F:pyridoxal phosphate binding"/>
    <property type="evidence" value="ECO:0007669"/>
    <property type="project" value="InterPro"/>
</dbReference>
<dbReference type="PATRIC" id="fig|991778.3.peg.1026"/>
<dbReference type="InterPro" id="IPR042099">
    <property type="entry name" value="ANL_N_sf"/>
</dbReference>